<accession>A0A9P9YRP3</accession>
<name>A0A9P9YRP3_9MUSC</name>
<comment type="caution">
    <text evidence="2">The sequence shown here is derived from an EMBL/GenBank/DDBJ whole genome shotgun (WGS) entry which is preliminary data.</text>
</comment>
<protein>
    <submittedName>
        <fullName evidence="2">Uncharacterized protein</fullName>
    </submittedName>
</protein>
<proteinExistence type="predicted"/>
<dbReference type="OrthoDB" id="415597at2759"/>
<sequence>MEEAPSAPVAVPPKKPCGGIQPPPIYQKLMVDNLTIVRPPILKIYYWESFDIPGLNRKLRSNRPEHEHTISIPIRQIHSQPLKIVFWLRNLSSKNATLTLKRIQNCHCQPLQTQVGFNQFRQLFHCPHRRLLHINQEILAIKPDEVVALTVTAFFFLYGEHVLTYEVNTEDKRKFLWHFHLEISSFDPEKCLLTKELLPVNIKNYYHVTQPLWVQNITMSHLTFSFASRDRGLKLLNMNLTVPRQSVWPLLVDYRPLDYENEAEVVMSYENAKARYRIKARGVLTDEKEQTDMPLKDCECADFLHVIYPNRLSFEVCLREDRTQLVNVHNYGQKCMEFRWQSYIINDFFSVLFNPPIFRLKAHHSKLCEIRVSVLDRLVHFRRIPIVMEVHRILDRATLIAKQELEEVESIDDPKWKEDSYVEHVYLHLNIRTNIKPALDTSEESEPGDKIDPTAGPDPCAQFGPGTGGGMGSGDGPSLHTPPTEEQRKEAERKELISRLVAKNKLNYNEVIELSMAIDQRITIFEKLFWKYLSKSKFMRITGDRKRQRAIKTYEQVVSPDEQLPPEETTEIDRNRIIEILTRLMQEAINDLAKNWVFIPSQYYERNH</sequence>
<reference evidence="2" key="1">
    <citation type="journal article" date="2023" name="Genome Biol. Evol.">
        <title>Long-read-based Genome Assembly of Drosophila gunungcola Reveals Fewer Chemosensory Genes in Flower-breeding Species.</title>
        <authorList>
            <person name="Negi A."/>
            <person name="Liao B.Y."/>
            <person name="Yeh S.D."/>
        </authorList>
    </citation>
    <scope>NUCLEOTIDE SEQUENCE</scope>
    <source>
        <strain evidence="2">Sukarami</strain>
    </source>
</reference>
<feature type="compositionally biased region" description="Basic and acidic residues" evidence="1">
    <location>
        <begin position="483"/>
        <end position="493"/>
    </location>
</feature>
<evidence type="ECO:0000313" key="3">
    <source>
        <dbReference type="Proteomes" id="UP001059596"/>
    </source>
</evidence>
<gene>
    <name evidence="2" type="ORF">M5D96_003214</name>
</gene>
<dbReference type="Proteomes" id="UP001059596">
    <property type="component" value="Unassembled WGS sequence"/>
</dbReference>
<evidence type="ECO:0000256" key="1">
    <source>
        <dbReference type="SAM" id="MobiDB-lite"/>
    </source>
</evidence>
<dbReference type="EMBL" id="JAMKOV010000002">
    <property type="protein sequence ID" value="KAI8041919.1"/>
    <property type="molecule type" value="Genomic_DNA"/>
</dbReference>
<evidence type="ECO:0000313" key="2">
    <source>
        <dbReference type="EMBL" id="KAI8041919.1"/>
    </source>
</evidence>
<keyword evidence="3" id="KW-1185">Reference proteome</keyword>
<organism evidence="2 3">
    <name type="scientific">Drosophila gunungcola</name>
    <name type="common">fruit fly</name>
    <dbReference type="NCBI Taxonomy" id="103775"/>
    <lineage>
        <taxon>Eukaryota</taxon>
        <taxon>Metazoa</taxon>
        <taxon>Ecdysozoa</taxon>
        <taxon>Arthropoda</taxon>
        <taxon>Hexapoda</taxon>
        <taxon>Insecta</taxon>
        <taxon>Pterygota</taxon>
        <taxon>Neoptera</taxon>
        <taxon>Endopterygota</taxon>
        <taxon>Diptera</taxon>
        <taxon>Brachycera</taxon>
        <taxon>Muscomorpha</taxon>
        <taxon>Ephydroidea</taxon>
        <taxon>Drosophilidae</taxon>
        <taxon>Drosophila</taxon>
        <taxon>Sophophora</taxon>
    </lineage>
</organism>
<feature type="compositionally biased region" description="Gly residues" evidence="1">
    <location>
        <begin position="465"/>
        <end position="475"/>
    </location>
</feature>
<feature type="region of interest" description="Disordered" evidence="1">
    <location>
        <begin position="438"/>
        <end position="493"/>
    </location>
</feature>
<dbReference type="AlphaFoldDB" id="A0A9P9YRP3"/>